<dbReference type="PROSITE" id="PS50297">
    <property type="entry name" value="ANK_REP_REGION"/>
    <property type="match status" value="1"/>
</dbReference>
<dbReference type="PROSITE" id="PS50088">
    <property type="entry name" value="ANK_REPEAT"/>
    <property type="match status" value="1"/>
</dbReference>
<dbReference type="EMBL" id="KI911144">
    <property type="protein sequence ID" value="ETS03059.1"/>
    <property type="molecule type" value="Genomic_DNA"/>
</dbReference>
<dbReference type="Pfam" id="PF12796">
    <property type="entry name" value="Ank_2"/>
    <property type="match status" value="1"/>
</dbReference>
<dbReference type="PANTHER" id="PTHR34706:SF3">
    <property type="entry name" value="ANKYRIN REPEAT PROTEIN (AFU_ORTHOLOGUE AFUA_7G06200)"/>
    <property type="match status" value="1"/>
</dbReference>
<dbReference type="Gene3D" id="1.25.40.20">
    <property type="entry name" value="Ankyrin repeat-containing domain"/>
    <property type="match status" value="1"/>
</dbReference>
<accession>A0A024SCJ9</accession>
<dbReference type="AlphaFoldDB" id="A0A024SCJ9"/>
<dbReference type="InterPro" id="IPR036770">
    <property type="entry name" value="Ankyrin_rpt-contain_sf"/>
</dbReference>
<name>A0A024SCJ9_HYPJR</name>
<keyword evidence="1" id="KW-0040">ANK repeat</keyword>
<dbReference type="SMART" id="SM00248">
    <property type="entry name" value="ANK"/>
    <property type="match status" value="3"/>
</dbReference>
<dbReference type="Proteomes" id="UP000024376">
    <property type="component" value="Unassembled WGS sequence"/>
</dbReference>
<reference evidence="4" key="1">
    <citation type="journal article" date="2013" name="Ind. Biotechnol.">
        <title>Comparative genomics analysis of Trichoderma reesei strains.</title>
        <authorList>
            <person name="Koike H."/>
            <person name="Aerts A."/>
            <person name="LaButti K."/>
            <person name="Grigoriev I.V."/>
            <person name="Baker S.E."/>
        </authorList>
    </citation>
    <scope>NUCLEOTIDE SEQUENCE [LARGE SCALE GENOMIC DNA]</scope>
    <source>
        <strain evidence="4">ATCC 56765 / BCRC 32924 / NRRL 11460 / Rut C-30</strain>
    </source>
</reference>
<dbReference type="SUPFAM" id="SSF48403">
    <property type="entry name" value="Ankyrin repeat"/>
    <property type="match status" value="1"/>
</dbReference>
<keyword evidence="2" id="KW-0175">Coiled coil</keyword>
<evidence type="ECO:0000313" key="4">
    <source>
        <dbReference type="Proteomes" id="UP000024376"/>
    </source>
</evidence>
<dbReference type="KEGG" id="trr:M419DRAFT_77440"/>
<dbReference type="InterPro" id="IPR002110">
    <property type="entry name" value="Ankyrin_rpt"/>
</dbReference>
<evidence type="ECO:0000256" key="2">
    <source>
        <dbReference type="SAM" id="Coils"/>
    </source>
</evidence>
<organism evidence="3 4">
    <name type="scientific">Hypocrea jecorina (strain ATCC 56765 / BCRC 32924 / NRRL 11460 / Rut C-30)</name>
    <name type="common">Trichoderma reesei</name>
    <dbReference type="NCBI Taxonomy" id="1344414"/>
    <lineage>
        <taxon>Eukaryota</taxon>
        <taxon>Fungi</taxon>
        <taxon>Dikarya</taxon>
        <taxon>Ascomycota</taxon>
        <taxon>Pezizomycotina</taxon>
        <taxon>Sordariomycetes</taxon>
        <taxon>Hypocreomycetidae</taxon>
        <taxon>Hypocreales</taxon>
        <taxon>Hypocreaceae</taxon>
        <taxon>Trichoderma</taxon>
    </lineage>
</organism>
<dbReference type="OrthoDB" id="2142040at2759"/>
<protein>
    <submittedName>
        <fullName evidence="3">Ankyrin</fullName>
    </submittedName>
</protein>
<feature type="repeat" description="ANK" evidence="1">
    <location>
        <begin position="37"/>
        <end position="69"/>
    </location>
</feature>
<proteinExistence type="predicted"/>
<feature type="coiled-coil region" evidence="2">
    <location>
        <begin position="269"/>
        <end position="296"/>
    </location>
</feature>
<dbReference type="PANTHER" id="PTHR34706">
    <property type="entry name" value="SLR1338 PROTEIN"/>
    <property type="match status" value="1"/>
</dbReference>
<gene>
    <name evidence="3" type="ORF">M419DRAFT_77440</name>
</gene>
<dbReference type="HOGENOM" id="CLU_024883_0_0_1"/>
<sequence length="500" mass="55554">MATIYHAAALGRITDLAALDPYKSADSEFGIDKPDDKGRTALSHAASRGKIDVVKFLISQKANVNAQDNSKRTVLWWASHSDPSVTRQERFVTVEYLLQEHADPNIPASNGSTALSKFIEHREPTVIKLLRHYGASTDHKIQRGSTTVSIEELARATKDPDVIEAVMLKPGQASSRDVVVTEIVNYLFRSIGYMNTAFGGVVRSFFGISGDIRAPLQVNKKGQQDDEDKTPHVSEISGKTTAKQFQAGMTQFIDDTGLGCFFAEDDKFLEDVAMKAVELENNVDEVLNSKKDIQDITKLALYQPVFYCDDSTSMKSGTRARDQVELVRRVARISTLLVPDGCGTGLQFINKRHTLDDNLKAEQVEEIMRSFEPRGNTKIGINLERKILNPLIYDVIDSGKKLERPILISCITDGCASGEPSTEFRDAIVRCVGYLKEKDYPPTGRLAFNQSLTRPPMLTATIAVRFQISQIGNDRGAESFLNQLRDDPLLKDVLFCTTRK</sequence>
<evidence type="ECO:0000256" key="1">
    <source>
        <dbReference type="PROSITE-ProRule" id="PRU00023"/>
    </source>
</evidence>
<evidence type="ECO:0000313" key="3">
    <source>
        <dbReference type="EMBL" id="ETS03059.1"/>
    </source>
</evidence>